<name>A0AAV9QSM3_9TELE</name>
<accession>A0AAV9QSM3</accession>
<proteinExistence type="predicted"/>
<sequence>MIKPIFVLRIPILSSAFVWIRIKLAASCPLRLLSQATSVPCPPSNTRILNLTPPGDLTTTTHEIFVRFVPDCIIKTVFVLLPPPECSLYVGQSYFEYDRCLHVVVSGCQKLVHPG</sequence>
<organism evidence="1 2">
    <name type="scientific">Crenichthys baileyi</name>
    <name type="common">White River springfish</name>
    <dbReference type="NCBI Taxonomy" id="28760"/>
    <lineage>
        <taxon>Eukaryota</taxon>
        <taxon>Metazoa</taxon>
        <taxon>Chordata</taxon>
        <taxon>Craniata</taxon>
        <taxon>Vertebrata</taxon>
        <taxon>Euteleostomi</taxon>
        <taxon>Actinopterygii</taxon>
        <taxon>Neopterygii</taxon>
        <taxon>Teleostei</taxon>
        <taxon>Neoteleostei</taxon>
        <taxon>Acanthomorphata</taxon>
        <taxon>Ovalentaria</taxon>
        <taxon>Atherinomorphae</taxon>
        <taxon>Cyprinodontiformes</taxon>
        <taxon>Goodeidae</taxon>
        <taxon>Crenichthys</taxon>
    </lineage>
</organism>
<dbReference type="EMBL" id="JAHHUM010002891">
    <property type="protein sequence ID" value="KAK5600314.1"/>
    <property type="molecule type" value="Genomic_DNA"/>
</dbReference>
<comment type="caution">
    <text evidence="1">The sequence shown here is derived from an EMBL/GenBank/DDBJ whole genome shotgun (WGS) entry which is preliminary data.</text>
</comment>
<keyword evidence="2" id="KW-1185">Reference proteome</keyword>
<evidence type="ECO:0000313" key="1">
    <source>
        <dbReference type="EMBL" id="KAK5600314.1"/>
    </source>
</evidence>
<gene>
    <name evidence="1" type="ORF">CRENBAI_001400</name>
</gene>
<reference evidence="1 2" key="1">
    <citation type="submission" date="2021-06" db="EMBL/GenBank/DDBJ databases">
        <authorList>
            <person name="Palmer J.M."/>
        </authorList>
    </citation>
    <scope>NUCLEOTIDE SEQUENCE [LARGE SCALE GENOMIC DNA]</scope>
    <source>
        <strain evidence="1 2">MEX-2019</strain>
        <tissue evidence="1">Muscle</tissue>
    </source>
</reference>
<dbReference type="Proteomes" id="UP001311232">
    <property type="component" value="Unassembled WGS sequence"/>
</dbReference>
<protein>
    <recommendedName>
        <fullName evidence="3">Secreted protein</fullName>
    </recommendedName>
</protein>
<evidence type="ECO:0000313" key="2">
    <source>
        <dbReference type="Proteomes" id="UP001311232"/>
    </source>
</evidence>
<evidence type="ECO:0008006" key="3">
    <source>
        <dbReference type="Google" id="ProtNLM"/>
    </source>
</evidence>
<dbReference type="AlphaFoldDB" id="A0AAV9QSM3"/>